<reference evidence="2" key="1">
    <citation type="submission" date="2022-11" db="UniProtKB">
        <authorList>
            <consortium name="WormBaseParasite"/>
        </authorList>
    </citation>
    <scope>IDENTIFICATION</scope>
</reference>
<dbReference type="WBParaSite" id="ES5_v2.g18665.t1">
    <property type="protein sequence ID" value="ES5_v2.g18665.t1"/>
    <property type="gene ID" value="ES5_v2.g18665"/>
</dbReference>
<dbReference type="Proteomes" id="UP000887579">
    <property type="component" value="Unplaced"/>
</dbReference>
<protein>
    <submittedName>
        <fullName evidence="2">Uncharacterized protein</fullName>
    </submittedName>
</protein>
<proteinExistence type="predicted"/>
<organism evidence="1 2">
    <name type="scientific">Panagrolaimus sp. ES5</name>
    <dbReference type="NCBI Taxonomy" id="591445"/>
    <lineage>
        <taxon>Eukaryota</taxon>
        <taxon>Metazoa</taxon>
        <taxon>Ecdysozoa</taxon>
        <taxon>Nematoda</taxon>
        <taxon>Chromadorea</taxon>
        <taxon>Rhabditida</taxon>
        <taxon>Tylenchina</taxon>
        <taxon>Panagrolaimomorpha</taxon>
        <taxon>Panagrolaimoidea</taxon>
        <taxon>Panagrolaimidae</taxon>
        <taxon>Panagrolaimus</taxon>
    </lineage>
</organism>
<name>A0AC34FMT7_9BILA</name>
<sequence length="71" mass="8214">MCCNIKNDITTNSRRESFKLFDEDRGVYVLEDIATNPAHPDHKKLIIAYKKYMMNAAQSKDVVAIYSVIYL</sequence>
<accession>A0AC34FMT7</accession>
<evidence type="ECO:0000313" key="1">
    <source>
        <dbReference type="Proteomes" id="UP000887579"/>
    </source>
</evidence>
<evidence type="ECO:0000313" key="2">
    <source>
        <dbReference type="WBParaSite" id="ES5_v2.g18665.t1"/>
    </source>
</evidence>